<evidence type="ECO:0000313" key="12">
    <source>
        <dbReference type="EMBL" id="KAF2724433.1"/>
    </source>
</evidence>
<comment type="caution">
    <text evidence="12">The sequence shown here is derived from an EMBL/GenBank/DDBJ whole genome shotgun (WGS) entry which is preliminary data.</text>
</comment>
<keyword evidence="7" id="KW-0539">Nucleus</keyword>
<keyword evidence="8" id="KW-0131">Cell cycle</keyword>
<proteinExistence type="inferred from homology"/>
<evidence type="ECO:0000256" key="1">
    <source>
        <dbReference type="ARBA" id="ARBA00004123"/>
    </source>
</evidence>
<keyword evidence="4" id="KW-0158">Chromosome</keyword>
<keyword evidence="13" id="KW-1185">Reference proteome</keyword>
<dbReference type="Pfam" id="PF10444">
    <property type="entry name" value="Nbl1_Borealin_N"/>
    <property type="match status" value="1"/>
</dbReference>
<dbReference type="GO" id="GO:0051233">
    <property type="term" value="C:spindle midzone"/>
    <property type="evidence" value="ECO:0007669"/>
    <property type="project" value="TreeGrafter"/>
</dbReference>
<dbReference type="PANTHER" id="PTHR16040">
    <property type="entry name" value="AUSTRALIN, ISOFORM A-RELATED"/>
    <property type="match status" value="1"/>
</dbReference>
<sequence length="328" mass="34825">MAAMATPQHSPSRRVAAITQAQKQALMDNIQLEITERARKLRAQHALQAQGLRTRLELRINRIPQALRKRTMQDLLDEHTQRANPKPPAPLSTSQTTKPAKQASALTRSKRKSDQISTDENQRPDAELQQDLPNPKKRTKAATANSKATRTGSRQQQQAAQTTGGGVLSPRSANSRTLPRSPLKSVDAPSQEKQATTSTTSRLAQPKSTTAARQPTSRQNSRSQKATTATKGKKGVEVEKENQSSEDANSVRESEASNTSAGTTVIKRGAGAGTNKAAASTMATATATATAAAKRAATAMAKRAPAVKAAPAARPATAAGGRILRKRG</sequence>
<keyword evidence="9" id="KW-0137">Centromere</keyword>
<feature type="compositionally biased region" description="Low complexity" evidence="10">
    <location>
        <begin position="277"/>
        <end position="319"/>
    </location>
</feature>
<evidence type="ECO:0000256" key="8">
    <source>
        <dbReference type="ARBA" id="ARBA00023306"/>
    </source>
</evidence>
<evidence type="ECO:0000256" key="7">
    <source>
        <dbReference type="ARBA" id="ARBA00023242"/>
    </source>
</evidence>
<dbReference type="GO" id="GO:0005634">
    <property type="term" value="C:nucleus"/>
    <property type="evidence" value="ECO:0007669"/>
    <property type="project" value="UniProtKB-SubCell"/>
</dbReference>
<dbReference type="PANTHER" id="PTHR16040:SF7">
    <property type="entry name" value="AUSTRALIN, ISOFORM A-RELATED"/>
    <property type="match status" value="1"/>
</dbReference>
<reference evidence="12" key="1">
    <citation type="journal article" date="2020" name="Stud. Mycol.">
        <title>101 Dothideomycetes genomes: a test case for predicting lifestyles and emergence of pathogens.</title>
        <authorList>
            <person name="Haridas S."/>
            <person name="Albert R."/>
            <person name="Binder M."/>
            <person name="Bloem J."/>
            <person name="Labutti K."/>
            <person name="Salamov A."/>
            <person name="Andreopoulos B."/>
            <person name="Baker S."/>
            <person name="Barry K."/>
            <person name="Bills G."/>
            <person name="Bluhm B."/>
            <person name="Cannon C."/>
            <person name="Castanera R."/>
            <person name="Culley D."/>
            <person name="Daum C."/>
            <person name="Ezra D."/>
            <person name="Gonzalez J."/>
            <person name="Henrissat B."/>
            <person name="Kuo A."/>
            <person name="Liang C."/>
            <person name="Lipzen A."/>
            <person name="Lutzoni F."/>
            <person name="Magnuson J."/>
            <person name="Mondo S."/>
            <person name="Nolan M."/>
            <person name="Ohm R."/>
            <person name="Pangilinan J."/>
            <person name="Park H.-J."/>
            <person name="Ramirez L."/>
            <person name="Alfaro M."/>
            <person name="Sun H."/>
            <person name="Tritt A."/>
            <person name="Yoshinaga Y."/>
            <person name="Zwiers L.-H."/>
            <person name="Turgeon B."/>
            <person name="Goodwin S."/>
            <person name="Spatafora J."/>
            <person name="Crous P."/>
            <person name="Grigoriev I."/>
        </authorList>
    </citation>
    <scope>NUCLEOTIDE SEQUENCE</scope>
    <source>
        <strain evidence="12">CBS 116435</strain>
    </source>
</reference>
<comment type="subcellular location">
    <subcellularLocation>
        <location evidence="2">Chromosome</location>
        <location evidence="2">Centromere</location>
    </subcellularLocation>
    <subcellularLocation>
        <location evidence="1">Nucleus</location>
    </subcellularLocation>
</comment>
<feature type="compositionally biased region" description="Polar residues" evidence="10">
    <location>
        <begin position="191"/>
        <end position="224"/>
    </location>
</feature>
<feature type="region of interest" description="Disordered" evidence="10">
    <location>
        <begin position="79"/>
        <end position="328"/>
    </location>
</feature>
<evidence type="ECO:0000256" key="4">
    <source>
        <dbReference type="ARBA" id="ARBA00022454"/>
    </source>
</evidence>
<dbReference type="InterPro" id="IPR018867">
    <property type="entry name" value="Cell_div_borealin"/>
</dbReference>
<evidence type="ECO:0000259" key="11">
    <source>
        <dbReference type="Pfam" id="PF10444"/>
    </source>
</evidence>
<comment type="similarity">
    <text evidence="3">Belongs to the borealin family.</text>
</comment>
<feature type="domain" description="Borealin N-terminal" evidence="11">
    <location>
        <begin position="22"/>
        <end position="77"/>
    </location>
</feature>
<evidence type="ECO:0000256" key="2">
    <source>
        <dbReference type="ARBA" id="ARBA00004584"/>
    </source>
</evidence>
<feature type="compositionally biased region" description="Low complexity" evidence="10">
    <location>
        <begin position="148"/>
        <end position="162"/>
    </location>
</feature>
<dbReference type="AlphaFoldDB" id="A0A9P4QF06"/>
<dbReference type="GO" id="GO:0032133">
    <property type="term" value="C:chromosome passenger complex"/>
    <property type="evidence" value="ECO:0007669"/>
    <property type="project" value="TreeGrafter"/>
</dbReference>
<keyword evidence="5" id="KW-0132">Cell division</keyword>
<dbReference type="GO" id="GO:0000070">
    <property type="term" value="P:mitotic sister chromatid segregation"/>
    <property type="evidence" value="ECO:0007669"/>
    <property type="project" value="TreeGrafter"/>
</dbReference>
<gene>
    <name evidence="12" type="ORF">K431DRAFT_300761</name>
</gene>
<dbReference type="GO" id="GO:0051301">
    <property type="term" value="P:cell division"/>
    <property type="evidence" value="ECO:0007669"/>
    <property type="project" value="UniProtKB-KW"/>
</dbReference>
<feature type="compositionally biased region" description="Polar residues" evidence="10">
    <location>
        <begin position="91"/>
        <end position="107"/>
    </location>
</feature>
<organism evidence="12 13">
    <name type="scientific">Polychaeton citri CBS 116435</name>
    <dbReference type="NCBI Taxonomy" id="1314669"/>
    <lineage>
        <taxon>Eukaryota</taxon>
        <taxon>Fungi</taxon>
        <taxon>Dikarya</taxon>
        <taxon>Ascomycota</taxon>
        <taxon>Pezizomycotina</taxon>
        <taxon>Dothideomycetes</taxon>
        <taxon>Dothideomycetidae</taxon>
        <taxon>Capnodiales</taxon>
        <taxon>Capnodiaceae</taxon>
        <taxon>Polychaeton</taxon>
    </lineage>
</organism>
<dbReference type="EMBL" id="MU003771">
    <property type="protein sequence ID" value="KAF2724433.1"/>
    <property type="molecule type" value="Genomic_DNA"/>
</dbReference>
<evidence type="ECO:0000256" key="6">
    <source>
        <dbReference type="ARBA" id="ARBA00022776"/>
    </source>
</evidence>
<dbReference type="Proteomes" id="UP000799441">
    <property type="component" value="Unassembled WGS sequence"/>
</dbReference>
<dbReference type="GO" id="GO:0000775">
    <property type="term" value="C:chromosome, centromeric region"/>
    <property type="evidence" value="ECO:0007669"/>
    <property type="project" value="UniProtKB-SubCell"/>
</dbReference>
<evidence type="ECO:0000256" key="3">
    <source>
        <dbReference type="ARBA" id="ARBA00009914"/>
    </source>
</evidence>
<evidence type="ECO:0000256" key="5">
    <source>
        <dbReference type="ARBA" id="ARBA00022618"/>
    </source>
</evidence>
<keyword evidence="6" id="KW-0498">Mitosis</keyword>
<accession>A0A9P4QF06</accession>
<protein>
    <recommendedName>
        <fullName evidence="11">Borealin N-terminal domain-containing protein</fullName>
    </recommendedName>
</protein>
<evidence type="ECO:0000256" key="10">
    <source>
        <dbReference type="SAM" id="MobiDB-lite"/>
    </source>
</evidence>
<name>A0A9P4QF06_9PEZI</name>
<evidence type="ECO:0000313" key="13">
    <source>
        <dbReference type="Proteomes" id="UP000799441"/>
    </source>
</evidence>
<evidence type="ECO:0000256" key="9">
    <source>
        <dbReference type="ARBA" id="ARBA00023328"/>
    </source>
</evidence>
<dbReference type="OrthoDB" id="2392550at2759"/>
<dbReference type="InterPro" id="IPR018851">
    <property type="entry name" value="Borealin_N"/>
</dbReference>
<feature type="compositionally biased region" description="Basic and acidic residues" evidence="10">
    <location>
        <begin position="234"/>
        <end position="255"/>
    </location>
</feature>